<dbReference type="Proteomes" id="UP000239494">
    <property type="component" value="Unassembled WGS sequence"/>
</dbReference>
<reference evidence="2 3" key="1">
    <citation type="submission" date="2018-03" db="EMBL/GenBank/DDBJ databases">
        <title>Genomic Encyclopedia of Archaeal and Bacterial Type Strains, Phase II (KMG-II): from individual species to whole genera.</title>
        <authorList>
            <person name="Goeker M."/>
        </authorList>
    </citation>
    <scope>NUCLEOTIDE SEQUENCE [LARGE SCALE GENOMIC DNA]</scope>
    <source>
        <strain evidence="2 3">DSM 44720</strain>
    </source>
</reference>
<dbReference type="EMBL" id="PVTF01000001">
    <property type="protein sequence ID" value="PRY46278.1"/>
    <property type="molecule type" value="Genomic_DNA"/>
</dbReference>
<dbReference type="Pfam" id="PF06197">
    <property type="entry name" value="DUF998"/>
    <property type="match status" value="1"/>
</dbReference>
<keyword evidence="3" id="KW-1185">Reference proteome</keyword>
<feature type="transmembrane region" description="Helical" evidence="1">
    <location>
        <begin position="85"/>
        <end position="104"/>
    </location>
</feature>
<keyword evidence="1" id="KW-0472">Membrane</keyword>
<protein>
    <submittedName>
        <fullName evidence="2">Uncharacterized protein DUF998</fullName>
    </submittedName>
</protein>
<organism evidence="2 3">
    <name type="scientific">Umezawaea tangerina</name>
    <dbReference type="NCBI Taxonomy" id="84725"/>
    <lineage>
        <taxon>Bacteria</taxon>
        <taxon>Bacillati</taxon>
        <taxon>Actinomycetota</taxon>
        <taxon>Actinomycetes</taxon>
        <taxon>Pseudonocardiales</taxon>
        <taxon>Pseudonocardiaceae</taxon>
        <taxon>Umezawaea</taxon>
    </lineage>
</organism>
<evidence type="ECO:0000313" key="3">
    <source>
        <dbReference type="Proteomes" id="UP000239494"/>
    </source>
</evidence>
<feature type="transmembrane region" description="Helical" evidence="1">
    <location>
        <begin position="110"/>
        <end position="129"/>
    </location>
</feature>
<keyword evidence="1" id="KW-0812">Transmembrane</keyword>
<keyword evidence="1" id="KW-1133">Transmembrane helix</keyword>
<feature type="transmembrane region" description="Helical" evidence="1">
    <location>
        <begin position="53"/>
        <end position="78"/>
    </location>
</feature>
<evidence type="ECO:0000313" key="2">
    <source>
        <dbReference type="EMBL" id="PRY46278.1"/>
    </source>
</evidence>
<comment type="caution">
    <text evidence="2">The sequence shown here is derived from an EMBL/GenBank/DDBJ whole genome shotgun (WGS) entry which is preliminary data.</text>
</comment>
<proteinExistence type="predicted"/>
<name>A0A2T0TL82_9PSEU</name>
<gene>
    <name evidence="2" type="ORF">CLV43_101551</name>
</gene>
<sequence>MAVVTGVQYLVLEAVAASAWRDPPYDYVFNYISDLGVPGPRSDSGGRVLDSPLAAVMNTAFVVQGIGLLVVALVLAAHLHGLRRYLVVVFAVCHFLGNVLVALFHSTTPGAYHVVGAVLAIVGGNLLALTASTRRWLVVLPVLGLVSALLIGRVGAGVVDGLWERGSVYSITAWELVCGVLLLWQGSRCVERLGAWENPTRYEP</sequence>
<feature type="transmembrane region" description="Helical" evidence="1">
    <location>
        <begin position="167"/>
        <end position="184"/>
    </location>
</feature>
<accession>A0A2T0TL82</accession>
<dbReference type="InterPro" id="IPR009339">
    <property type="entry name" value="DUF998"/>
</dbReference>
<dbReference type="AlphaFoldDB" id="A0A2T0TL82"/>
<feature type="transmembrane region" description="Helical" evidence="1">
    <location>
        <begin position="136"/>
        <end position="155"/>
    </location>
</feature>
<evidence type="ECO:0000256" key="1">
    <source>
        <dbReference type="SAM" id="Phobius"/>
    </source>
</evidence>